<evidence type="ECO:0000313" key="1">
    <source>
        <dbReference type="EMBL" id="SUO93183.1"/>
    </source>
</evidence>
<dbReference type="Proteomes" id="UP000254150">
    <property type="component" value="Unassembled WGS sequence"/>
</dbReference>
<accession>A0A380MMQ9</accession>
<dbReference type="AlphaFoldDB" id="A0A380MMQ9"/>
<dbReference type="EMBL" id="UHID01000001">
    <property type="protein sequence ID" value="SUO93183.1"/>
    <property type="molecule type" value="Genomic_DNA"/>
</dbReference>
<organism evidence="1 2">
    <name type="scientific">Streptomyces griseus</name>
    <dbReference type="NCBI Taxonomy" id="1911"/>
    <lineage>
        <taxon>Bacteria</taxon>
        <taxon>Bacillati</taxon>
        <taxon>Actinomycetota</taxon>
        <taxon>Actinomycetes</taxon>
        <taxon>Kitasatosporales</taxon>
        <taxon>Streptomycetaceae</taxon>
        <taxon>Streptomyces</taxon>
    </lineage>
</organism>
<name>A0A380MMQ9_STRGR</name>
<gene>
    <name evidence="1" type="ORF">NCTC7807_00243</name>
</gene>
<protein>
    <submittedName>
        <fullName evidence="1">Uncharacterized protein</fullName>
    </submittedName>
</protein>
<proteinExistence type="predicted"/>
<sequence length="73" mass="7877">MSAGYEPPGKAYREFDPLRFPPCACEGCRRRAALESQAPPPTGPVPAPEQPRYVRCPMLGCGRLHPALPDDAG</sequence>
<evidence type="ECO:0000313" key="2">
    <source>
        <dbReference type="Proteomes" id="UP000254150"/>
    </source>
</evidence>
<reference evidence="1 2" key="1">
    <citation type="submission" date="2018-06" db="EMBL/GenBank/DDBJ databases">
        <authorList>
            <consortium name="Pathogen Informatics"/>
            <person name="Doyle S."/>
        </authorList>
    </citation>
    <scope>NUCLEOTIDE SEQUENCE [LARGE SCALE GENOMIC DNA]</scope>
    <source>
        <strain evidence="1 2">NCTC7807</strain>
    </source>
</reference>